<reference evidence="2" key="2">
    <citation type="journal article" date="2021" name="PeerJ">
        <title>Extensive microbial diversity within the chicken gut microbiome revealed by metagenomics and culture.</title>
        <authorList>
            <person name="Gilroy R."/>
            <person name="Ravi A."/>
            <person name="Getino M."/>
            <person name="Pursley I."/>
            <person name="Horton D.L."/>
            <person name="Alikhan N.F."/>
            <person name="Baker D."/>
            <person name="Gharbi K."/>
            <person name="Hall N."/>
            <person name="Watson M."/>
            <person name="Adriaenssens E.M."/>
            <person name="Foster-Nyarko E."/>
            <person name="Jarju S."/>
            <person name="Secka A."/>
            <person name="Antonio M."/>
            <person name="Oren A."/>
            <person name="Chaudhuri R.R."/>
            <person name="La Ragione R."/>
            <person name="Hildebrand F."/>
            <person name="Pallen M.J."/>
        </authorList>
    </citation>
    <scope>NUCLEOTIDE SEQUENCE</scope>
    <source>
        <strain evidence="2">G3-8215</strain>
    </source>
</reference>
<dbReference type="InterPro" id="IPR027417">
    <property type="entry name" value="P-loop_NTPase"/>
</dbReference>
<accession>A0A940II45</accession>
<reference evidence="2" key="1">
    <citation type="submission" date="2020-10" db="EMBL/GenBank/DDBJ databases">
        <authorList>
            <person name="Gilroy R."/>
        </authorList>
    </citation>
    <scope>NUCLEOTIDE SEQUENCE</scope>
    <source>
        <strain evidence="2">G3-8215</strain>
    </source>
</reference>
<dbReference type="PANTHER" id="PTHR40396">
    <property type="entry name" value="ATPASE-LIKE PROTEIN"/>
    <property type="match status" value="1"/>
</dbReference>
<name>A0A940II45_9BACT</name>
<dbReference type="InterPro" id="IPR003959">
    <property type="entry name" value="ATPase_AAA_core"/>
</dbReference>
<evidence type="ECO:0000259" key="1">
    <source>
        <dbReference type="Pfam" id="PF13304"/>
    </source>
</evidence>
<gene>
    <name evidence="2" type="ORF">IAB75_08560</name>
</gene>
<dbReference type="PANTHER" id="PTHR40396:SF1">
    <property type="entry name" value="ATPASE AAA-TYPE CORE DOMAIN-CONTAINING PROTEIN"/>
    <property type="match status" value="1"/>
</dbReference>
<feature type="domain" description="ATPase AAA-type core" evidence="1">
    <location>
        <begin position="51"/>
        <end position="346"/>
    </location>
</feature>
<dbReference type="EMBL" id="JADILV010000058">
    <property type="protein sequence ID" value="MBO8484147.1"/>
    <property type="molecule type" value="Genomic_DNA"/>
</dbReference>
<dbReference type="GO" id="GO:0016887">
    <property type="term" value="F:ATP hydrolysis activity"/>
    <property type="evidence" value="ECO:0007669"/>
    <property type="project" value="InterPro"/>
</dbReference>
<sequence length="409" mass="46853">MIVGLRFSNYLSFKEDTTFSMESTASQAKGDNVFVCSLNNSEQLRLLKSSVIYGANASGKTNIIKRLFYLVQELRTPPGTFGGDEIDCLHAPFSLDEDSRTKPSEVKIEFIAEGMRYIYKVKTSSSEILEEGLYYFPNGYQATLYERERIDSTTHCPKYVTTQSDSNKPKFNVFSNRLILSKFLYDTPDKLISPAARYLARINFANGYNSVMRRILWSDNYKWLSSSNHRELLAKLLHYADLGVSDFDINNETKNLNDVVLHHSVGEDKVYPICYSDESLGTRQLFLIGAKILQSLEEGIPLLIDEIDSGFHTYLSEFIIDLFTNPRINRKNAQLIITSHDINLMNEDKLRRDQVWITSKNEKGESELYSLADFEGVRENTPFAKWYMANKFGGLPNIRHIEDLFGDEA</sequence>
<protein>
    <submittedName>
        <fullName evidence="2">ATP-binding protein</fullName>
    </submittedName>
</protein>
<dbReference type="SUPFAM" id="SSF52540">
    <property type="entry name" value="P-loop containing nucleoside triphosphate hydrolases"/>
    <property type="match status" value="1"/>
</dbReference>
<dbReference type="Proteomes" id="UP000725002">
    <property type="component" value="Unassembled WGS sequence"/>
</dbReference>
<keyword evidence="2" id="KW-0547">Nucleotide-binding</keyword>
<dbReference type="AlphaFoldDB" id="A0A940II45"/>
<keyword evidence="2" id="KW-0067">ATP-binding</keyword>
<evidence type="ECO:0000313" key="3">
    <source>
        <dbReference type="Proteomes" id="UP000725002"/>
    </source>
</evidence>
<organism evidence="2 3">
    <name type="scientific">Candidatus Cryptobacteroides avicola</name>
    <dbReference type="NCBI Taxonomy" id="2840757"/>
    <lineage>
        <taxon>Bacteria</taxon>
        <taxon>Pseudomonadati</taxon>
        <taxon>Bacteroidota</taxon>
        <taxon>Bacteroidia</taxon>
        <taxon>Bacteroidales</taxon>
        <taxon>Candidatus Cryptobacteroides</taxon>
    </lineage>
</organism>
<dbReference type="Gene3D" id="3.40.50.300">
    <property type="entry name" value="P-loop containing nucleotide triphosphate hydrolases"/>
    <property type="match status" value="1"/>
</dbReference>
<proteinExistence type="predicted"/>
<dbReference type="GO" id="GO:0005524">
    <property type="term" value="F:ATP binding"/>
    <property type="evidence" value="ECO:0007669"/>
    <property type="project" value="UniProtKB-KW"/>
</dbReference>
<dbReference type="Pfam" id="PF13304">
    <property type="entry name" value="AAA_21"/>
    <property type="match status" value="1"/>
</dbReference>
<evidence type="ECO:0000313" key="2">
    <source>
        <dbReference type="EMBL" id="MBO8484147.1"/>
    </source>
</evidence>
<comment type="caution">
    <text evidence="2">The sequence shown here is derived from an EMBL/GenBank/DDBJ whole genome shotgun (WGS) entry which is preliminary data.</text>
</comment>